<evidence type="ECO:0000313" key="4">
    <source>
        <dbReference type="EMBL" id="CAL1541289.1"/>
    </source>
</evidence>
<dbReference type="AlphaFoldDB" id="A0AAV2I3Y6"/>
<dbReference type="InterPro" id="IPR006047">
    <property type="entry name" value="GH13_cat_dom"/>
</dbReference>
<sequence length="594" mass="67268">MVKASLADISLQLSLIVLVLLASTSGSLVSRQDDIAIATPDTTQNLTWWQTAIFYQVYPRSFKDSDGDGVGDIRGIISELDYLKDLGIDCVWLSPVYKSPMKDFGYDISDYKDIDHIFGSIDDFRDLISEIHNRDLKFITDFVPGHVSVEHEWFKRSVKRDGKYTNYFIWSDGKVLANGTRVPPNNWLSVFGGSAWEWNEERGQYYFHAFATVQVDLNYRDENLQWEIKDTFRFWLDLGVDGFRIDAFSQLVESANTSLDEPLSGNDVPPNEYAYLKHVYTADQPESIPILASWYEVLQEYILKDGKERYMVVEIYATPQVRNRLYVTGASPFNFDLLSMSAKPTGQEILHMVMSEYDELPTGRWPNFVLGNHDNRRISHKYGAEYVNVYNTLLLTLWGTPTTYYGEELGMLEAEISWEDTVDPQGLGAGPLRYKQFTRDPERTPMQWTDGYQAGFTTGNTTWLPLAENYTQLNVKVENSSSEQTSLKLYRQLARLRKSQAFQTGVFKAALANDDILAYLRIGATKAYLVVLNVGRDTIVDLSRYAGDAGTPVAVTPGTRGVKEGVSVDLHALSLAPGDGLVLEVNRNHDYIIG</sequence>
<dbReference type="Pfam" id="PF00128">
    <property type="entry name" value="Alpha-amylase"/>
    <property type="match status" value="1"/>
</dbReference>
<evidence type="ECO:0000256" key="2">
    <source>
        <dbReference type="SAM" id="SignalP"/>
    </source>
</evidence>
<keyword evidence="1" id="KW-0325">Glycoprotein</keyword>
<protein>
    <recommendedName>
        <fullName evidence="3">Glycosyl hydrolase family 13 catalytic domain-containing protein</fullName>
    </recommendedName>
</protein>
<evidence type="ECO:0000256" key="1">
    <source>
        <dbReference type="ARBA" id="ARBA00023180"/>
    </source>
</evidence>
<dbReference type="PANTHER" id="PTHR10357:SF179">
    <property type="entry name" value="NEUTRAL AND BASIC AMINO ACID TRANSPORT PROTEIN RBAT"/>
    <property type="match status" value="1"/>
</dbReference>
<feature type="chain" id="PRO_5043561928" description="Glycosyl hydrolase family 13 catalytic domain-containing protein" evidence="2">
    <location>
        <begin position="27"/>
        <end position="594"/>
    </location>
</feature>
<dbReference type="EMBL" id="CAXITT010000423">
    <property type="protein sequence ID" value="CAL1541289.1"/>
    <property type="molecule type" value="Genomic_DNA"/>
</dbReference>
<dbReference type="InterPro" id="IPR045857">
    <property type="entry name" value="O16G_dom_2"/>
</dbReference>
<dbReference type="InterPro" id="IPR017853">
    <property type="entry name" value="GH"/>
</dbReference>
<organism evidence="4 5">
    <name type="scientific">Lymnaea stagnalis</name>
    <name type="common">Great pond snail</name>
    <name type="synonym">Helix stagnalis</name>
    <dbReference type="NCBI Taxonomy" id="6523"/>
    <lineage>
        <taxon>Eukaryota</taxon>
        <taxon>Metazoa</taxon>
        <taxon>Spiralia</taxon>
        <taxon>Lophotrochozoa</taxon>
        <taxon>Mollusca</taxon>
        <taxon>Gastropoda</taxon>
        <taxon>Heterobranchia</taxon>
        <taxon>Euthyneura</taxon>
        <taxon>Panpulmonata</taxon>
        <taxon>Hygrophila</taxon>
        <taxon>Lymnaeoidea</taxon>
        <taxon>Lymnaeidae</taxon>
        <taxon>Lymnaea</taxon>
    </lineage>
</organism>
<dbReference type="Gene3D" id="3.90.400.10">
    <property type="entry name" value="Oligo-1,6-glucosidase, Domain 2"/>
    <property type="match status" value="1"/>
</dbReference>
<feature type="domain" description="Glycosyl hydrolase family 13 catalytic" evidence="3">
    <location>
        <begin position="56"/>
        <end position="443"/>
    </location>
</feature>
<comment type="caution">
    <text evidence="4">The sequence shown here is derived from an EMBL/GenBank/DDBJ whole genome shotgun (WGS) entry which is preliminary data.</text>
</comment>
<dbReference type="SMART" id="SM00642">
    <property type="entry name" value="Aamy"/>
    <property type="match status" value="1"/>
</dbReference>
<dbReference type="Gene3D" id="3.20.20.80">
    <property type="entry name" value="Glycosidases"/>
    <property type="match status" value="1"/>
</dbReference>
<name>A0AAV2I3Y6_LYMST</name>
<accession>A0AAV2I3Y6</accession>
<dbReference type="InterPro" id="IPR013780">
    <property type="entry name" value="Glyco_hydro_b"/>
</dbReference>
<dbReference type="SUPFAM" id="SSF51445">
    <property type="entry name" value="(Trans)glycosidases"/>
    <property type="match status" value="1"/>
</dbReference>
<keyword evidence="2" id="KW-0732">Signal</keyword>
<gene>
    <name evidence="4" type="ORF">GSLYS_00014895001</name>
</gene>
<feature type="signal peptide" evidence="2">
    <location>
        <begin position="1"/>
        <end position="26"/>
    </location>
</feature>
<proteinExistence type="predicted"/>
<keyword evidence="5" id="KW-1185">Reference proteome</keyword>
<dbReference type="Gene3D" id="2.60.40.1180">
    <property type="entry name" value="Golgi alpha-mannosidase II"/>
    <property type="match status" value="1"/>
</dbReference>
<dbReference type="GO" id="GO:0005975">
    <property type="term" value="P:carbohydrate metabolic process"/>
    <property type="evidence" value="ECO:0007669"/>
    <property type="project" value="InterPro"/>
</dbReference>
<reference evidence="4 5" key="1">
    <citation type="submission" date="2024-04" db="EMBL/GenBank/DDBJ databases">
        <authorList>
            <consortium name="Genoscope - CEA"/>
            <person name="William W."/>
        </authorList>
    </citation>
    <scope>NUCLEOTIDE SEQUENCE [LARGE SCALE GENOMIC DNA]</scope>
</reference>
<evidence type="ECO:0000259" key="3">
    <source>
        <dbReference type="SMART" id="SM00642"/>
    </source>
</evidence>
<dbReference type="Proteomes" id="UP001497497">
    <property type="component" value="Unassembled WGS sequence"/>
</dbReference>
<dbReference type="FunFam" id="3.90.400.10:FF:000001">
    <property type="entry name" value="Maltase A3, isoform A"/>
    <property type="match status" value="1"/>
</dbReference>
<dbReference type="PANTHER" id="PTHR10357">
    <property type="entry name" value="ALPHA-AMYLASE FAMILY MEMBER"/>
    <property type="match status" value="1"/>
</dbReference>
<evidence type="ECO:0000313" key="5">
    <source>
        <dbReference type="Proteomes" id="UP001497497"/>
    </source>
</evidence>